<organism evidence="7 8">
    <name type="scientific">Methyloligella solikamskensis</name>
    <dbReference type="NCBI Taxonomy" id="1177756"/>
    <lineage>
        <taxon>Bacteria</taxon>
        <taxon>Pseudomonadati</taxon>
        <taxon>Pseudomonadota</taxon>
        <taxon>Alphaproteobacteria</taxon>
        <taxon>Hyphomicrobiales</taxon>
        <taxon>Hyphomicrobiaceae</taxon>
        <taxon>Methyloligella</taxon>
    </lineage>
</organism>
<name>A0ABW3J9T6_9HYPH</name>
<dbReference type="RefSeq" id="WP_379088241.1">
    <property type="nucleotide sequence ID" value="NZ_JBHTJO010000001.1"/>
</dbReference>
<comment type="similarity">
    <text evidence="1">Belongs to the leucine-binding protein family.</text>
</comment>
<dbReference type="Pfam" id="PF13458">
    <property type="entry name" value="Peripla_BP_6"/>
    <property type="match status" value="1"/>
</dbReference>
<dbReference type="InterPro" id="IPR028081">
    <property type="entry name" value="Leu-bd"/>
</dbReference>
<dbReference type="Proteomes" id="UP001597102">
    <property type="component" value="Unassembled WGS sequence"/>
</dbReference>
<evidence type="ECO:0000256" key="4">
    <source>
        <dbReference type="SAM" id="MobiDB-lite"/>
    </source>
</evidence>
<dbReference type="InterPro" id="IPR028082">
    <property type="entry name" value="Peripla_BP_I"/>
</dbReference>
<keyword evidence="8" id="KW-1185">Reference proteome</keyword>
<accession>A0ABW3J9T6</accession>
<feature type="compositionally biased region" description="Basic and acidic residues" evidence="4">
    <location>
        <begin position="231"/>
        <end position="240"/>
    </location>
</feature>
<evidence type="ECO:0000256" key="5">
    <source>
        <dbReference type="SAM" id="SignalP"/>
    </source>
</evidence>
<feature type="region of interest" description="Disordered" evidence="4">
    <location>
        <begin position="231"/>
        <end position="252"/>
    </location>
</feature>
<dbReference type="EMBL" id="JBHTJO010000001">
    <property type="protein sequence ID" value="MFD0987024.1"/>
    <property type="molecule type" value="Genomic_DNA"/>
</dbReference>
<dbReference type="PANTHER" id="PTHR30483">
    <property type="entry name" value="LEUCINE-SPECIFIC-BINDING PROTEIN"/>
    <property type="match status" value="1"/>
</dbReference>
<keyword evidence="3" id="KW-0029">Amino-acid transport</keyword>
<evidence type="ECO:0000256" key="3">
    <source>
        <dbReference type="ARBA" id="ARBA00022970"/>
    </source>
</evidence>
<evidence type="ECO:0000313" key="7">
    <source>
        <dbReference type="EMBL" id="MFD0987024.1"/>
    </source>
</evidence>
<dbReference type="SUPFAM" id="SSF53822">
    <property type="entry name" value="Periplasmic binding protein-like I"/>
    <property type="match status" value="1"/>
</dbReference>
<evidence type="ECO:0000256" key="2">
    <source>
        <dbReference type="ARBA" id="ARBA00022729"/>
    </source>
</evidence>
<evidence type="ECO:0000313" key="8">
    <source>
        <dbReference type="Proteomes" id="UP001597102"/>
    </source>
</evidence>
<feature type="domain" description="Leucine-binding protein" evidence="6">
    <location>
        <begin position="78"/>
        <end position="230"/>
    </location>
</feature>
<protein>
    <submittedName>
        <fullName evidence="7">ABC transporter substrate-binding protein</fullName>
    </submittedName>
</protein>
<reference evidence="8" key="1">
    <citation type="journal article" date="2019" name="Int. J. Syst. Evol. Microbiol.">
        <title>The Global Catalogue of Microorganisms (GCM) 10K type strain sequencing project: providing services to taxonomists for standard genome sequencing and annotation.</title>
        <authorList>
            <consortium name="The Broad Institute Genomics Platform"/>
            <consortium name="The Broad Institute Genome Sequencing Center for Infectious Disease"/>
            <person name="Wu L."/>
            <person name="Ma J."/>
        </authorList>
    </citation>
    <scope>NUCLEOTIDE SEQUENCE [LARGE SCALE GENOMIC DNA]</scope>
    <source>
        <strain evidence="8">CCUG 61697</strain>
    </source>
</reference>
<comment type="caution">
    <text evidence="7">The sequence shown here is derived from an EMBL/GenBank/DDBJ whole genome shotgun (WGS) entry which is preliminary data.</text>
</comment>
<feature type="signal peptide" evidence="5">
    <location>
        <begin position="1"/>
        <end position="33"/>
    </location>
</feature>
<dbReference type="InterPro" id="IPR051010">
    <property type="entry name" value="BCAA_transport"/>
</dbReference>
<evidence type="ECO:0000256" key="1">
    <source>
        <dbReference type="ARBA" id="ARBA00010062"/>
    </source>
</evidence>
<keyword evidence="3" id="KW-0813">Transport</keyword>
<proteinExistence type="inferred from homology"/>
<dbReference type="Gene3D" id="3.40.50.2300">
    <property type="match status" value="2"/>
</dbReference>
<keyword evidence="2 5" id="KW-0732">Signal</keyword>
<sequence length="428" mass="46876">MASTRVARPAPHVLLAGAILFLGAVLLALPAPAADAFNPAQTSGKKVNEVEIGYLKKVTRPTTLPASRLDKEPEDIGLAGADTALRENNSAGQFLGDHYSVKEKRVGPDDDAVAGLQELLDQGIRYVIVDAPADDLLALADATKDKEVLLFNVRAPETELRQEQCRDNVLHVAPDRFMLADALAQYLIAEEWTDWLLVAGPTKGDQAYAAAIERAAERFGGNIVDRRNYKDIPGRDRDDIGTIPGPSQGAAEGDDVASYDVIVVADEGRAWSPYAPYRGDALRPVVGTAGLMPESWHGAHSKWGARQLNNHFEEEHSRIMLPVDYHAYIAARSVGEAITRNRNADFDTIRDFIHSDKFQLNGFKGIKHTYRAWDGQFRQPILLVTDNVVVSVSPQPGFPHPSAPDVLVDTLGIDQDETRCEIYETAKQ</sequence>
<dbReference type="PANTHER" id="PTHR30483:SF6">
    <property type="entry name" value="PERIPLASMIC BINDING PROTEIN OF ABC TRANSPORTER FOR NATURAL AMINO ACIDS"/>
    <property type="match status" value="1"/>
</dbReference>
<evidence type="ECO:0000259" key="6">
    <source>
        <dbReference type="Pfam" id="PF13458"/>
    </source>
</evidence>
<gene>
    <name evidence="7" type="ORF">ACFQ2F_07915</name>
</gene>
<feature type="chain" id="PRO_5047108466" evidence="5">
    <location>
        <begin position="34"/>
        <end position="428"/>
    </location>
</feature>